<feature type="transmembrane region" description="Helical" evidence="6">
    <location>
        <begin position="142"/>
        <end position="165"/>
    </location>
</feature>
<dbReference type="PANTHER" id="PTHR42709">
    <property type="entry name" value="ALKALINE PHOSPHATASE LIKE PROTEIN"/>
    <property type="match status" value="1"/>
</dbReference>
<protein>
    <recommendedName>
        <fullName evidence="7">VTT domain-containing protein</fullName>
    </recommendedName>
</protein>
<evidence type="ECO:0000256" key="5">
    <source>
        <dbReference type="ARBA" id="ARBA00023136"/>
    </source>
</evidence>
<keyword evidence="5 6" id="KW-0472">Membrane</keyword>
<feature type="domain" description="VTT" evidence="7">
    <location>
        <begin position="33"/>
        <end position="162"/>
    </location>
</feature>
<evidence type="ECO:0000256" key="4">
    <source>
        <dbReference type="ARBA" id="ARBA00022989"/>
    </source>
</evidence>
<evidence type="ECO:0000313" key="9">
    <source>
        <dbReference type="Proteomes" id="UP000501600"/>
    </source>
</evidence>
<dbReference type="InterPro" id="IPR032816">
    <property type="entry name" value="VTT_dom"/>
</dbReference>
<feature type="transmembrane region" description="Helical" evidence="6">
    <location>
        <begin position="51"/>
        <end position="72"/>
    </location>
</feature>
<sequence length="202" mass="22959">MGLEFLLPSTLQCALFVAFIVMFLNSSVMVPPSEIVCGILGYAAATYGYDWMLIALAATFGNLSGTAVWFHLGRYHRQRSISGEHLLAERSFRRLVRRTSDKIVIVFERYGWAPVFSLRLVPLIRSIISYPAGRSQLSGIQFYVASFLGIFIWCILWVWVGYGFGPEVERLPFLLIAFMIAIGGFFAWFIWTTKRKYIGSDN</sequence>
<evidence type="ECO:0000256" key="6">
    <source>
        <dbReference type="SAM" id="Phobius"/>
    </source>
</evidence>
<keyword evidence="9" id="KW-1185">Reference proteome</keyword>
<feature type="transmembrane region" description="Helical" evidence="6">
    <location>
        <begin position="171"/>
        <end position="191"/>
    </location>
</feature>
<evidence type="ECO:0000256" key="2">
    <source>
        <dbReference type="ARBA" id="ARBA00022475"/>
    </source>
</evidence>
<dbReference type="EMBL" id="CP051217">
    <property type="protein sequence ID" value="QJB68924.1"/>
    <property type="molecule type" value="Genomic_DNA"/>
</dbReference>
<keyword evidence="4 6" id="KW-1133">Transmembrane helix</keyword>
<keyword evidence="3 6" id="KW-0812">Transmembrane</keyword>
<keyword evidence="2" id="KW-1003">Cell membrane</keyword>
<dbReference type="Proteomes" id="UP000501600">
    <property type="component" value="Chromosome"/>
</dbReference>
<evidence type="ECO:0000256" key="1">
    <source>
        <dbReference type="ARBA" id="ARBA00004651"/>
    </source>
</evidence>
<dbReference type="InterPro" id="IPR051311">
    <property type="entry name" value="DedA_domain"/>
</dbReference>
<proteinExistence type="predicted"/>
<evidence type="ECO:0000259" key="7">
    <source>
        <dbReference type="Pfam" id="PF09335"/>
    </source>
</evidence>
<organism evidence="8 9">
    <name type="scientific">Parasphingorhabdus halotolerans</name>
    <dbReference type="NCBI Taxonomy" id="2725558"/>
    <lineage>
        <taxon>Bacteria</taxon>
        <taxon>Pseudomonadati</taxon>
        <taxon>Pseudomonadota</taxon>
        <taxon>Alphaproteobacteria</taxon>
        <taxon>Sphingomonadales</taxon>
        <taxon>Sphingomonadaceae</taxon>
        <taxon>Parasphingorhabdus</taxon>
    </lineage>
</organism>
<evidence type="ECO:0000313" key="8">
    <source>
        <dbReference type="EMBL" id="QJB68924.1"/>
    </source>
</evidence>
<dbReference type="RefSeq" id="WP_168818766.1">
    <property type="nucleotide sequence ID" value="NZ_CP051217.1"/>
</dbReference>
<dbReference type="AlphaFoldDB" id="A0A6H2DKQ1"/>
<name>A0A6H2DKQ1_9SPHN</name>
<evidence type="ECO:0000256" key="3">
    <source>
        <dbReference type="ARBA" id="ARBA00022692"/>
    </source>
</evidence>
<feature type="transmembrane region" description="Helical" evidence="6">
    <location>
        <begin position="5"/>
        <end position="24"/>
    </location>
</feature>
<gene>
    <name evidence="8" type="ORF">HF685_06245</name>
</gene>
<accession>A0A6H2DKQ1</accession>
<comment type="subcellular location">
    <subcellularLocation>
        <location evidence="1">Cell membrane</location>
        <topology evidence="1">Multi-pass membrane protein</topology>
    </subcellularLocation>
</comment>
<dbReference type="Pfam" id="PF09335">
    <property type="entry name" value="VTT_dom"/>
    <property type="match status" value="1"/>
</dbReference>
<dbReference type="PANTHER" id="PTHR42709:SF6">
    <property type="entry name" value="UNDECAPRENYL PHOSPHATE TRANSPORTER A"/>
    <property type="match status" value="1"/>
</dbReference>
<dbReference type="KEGG" id="phao:HF685_06245"/>
<dbReference type="GO" id="GO:0005886">
    <property type="term" value="C:plasma membrane"/>
    <property type="evidence" value="ECO:0007669"/>
    <property type="project" value="UniProtKB-SubCell"/>
</dbReference>
<reference evidence="8 9" key="1">
    <citation type="submission" date="2020-04" db="EMBL/GenBank/DDBJ databases">
        <title>Genome sequence for Sphingorhabdus sp. strain M1.</title>
        <authorList>
            <person name="Park S.-J."/>
        </authorList>
    </citation>
    <scope>NUCLEOTIDE SEQUENCE [LARGE SCALE GENOMIC DNA]</scope>
    <source>
        <strain evidence="8 9">JK6</strain>
    </source>
</reference>